<feature type="region of interest" description="Disordered" evidence="1">
    <location>
        <begin position="185"/>
        <end position="210"/>
    </location>
</feature>
<name>A0AB34TAN8_9BIFI</name>
<evidence type="ECO:0000313" key="3">
    <source>
        <dbReference type="Proteomes" id="UP000037239"/>
    </source>
</evidence>
<gene>
    <name evidence="2" type="ORF">BAAM0483_02395</name>
</gene>
<reference evidence="2 3" key="1">
    <citation type="journal article" date="2015" name="Int J Genomics">
        <title>Comparative Genomics Revealed Genetic Diversity and Species/Strain-Level Differences in Carbohydrate Metabolism of Three Probiotic Bifidobacterial Species.</title>
        <authorList>
            <person name="Odamaki T."/>
            <person name="Horigome A."/>
            <person name="Sugahara H."/>
            <person name="Hashikura N."/>
            <person name="Minami J."/>
            <person name="Xiao J.Z."/>
            <person name="Abe F."/>
        </authorList>
    </citation>
    <scope>NUCLEOTIDE SEQUENCE [LARGE SCALE GENOMIC DNA]</scope>
    <source>
        <strain evidence="2 3">MCC 0483</strain>
    </source>
</reference>
<dbReference type="AlphaFoldDB" id="A0AB34TAN8"/>
<evidence type="ECO:0000256" key="1">
    <source>
        <dbReference type="SAM" id="MobiDB-lite"/>
    </source>
</evidence>
<protein>
    <submittedName>
        <fullName evidence="2">Uncharacterized protein</fullName>
    </submittedName>
</protein>
<dbReference type="EMBL" id="AWFK01000004">
    <property type="protein sequence ID" value="KOA51102.1"/>
    <property type="molecule type" value="Genomic_DNA"/>
</dbReference>
<feature type="compositionally biased region" description="Basic and acidic residues" evidence="1">
    <location>
        <begin position="13"/>
        <end position="33"/>
    </location>
</feature>
<dbReference type="RefSeq" id="WP_052826021.1">
    <property type="nucleotide sequence ID" value="NZ_AWFK01000004.1"/>
</dbReference>
<proteinExistence type="predicted"/>
<organism evidence="2 3">
    <name type="scientific">Bifidobacterium animalis subsp. animalis MCC 0483</name>
    <dbReference type="NCBI Taxonomy" id="1365955"/>
    <lineage>
        <taxon>Bacteria</taxon>
        <taxon>Bacillati</taxon>
        <taxon>Actinomycetota</taxon>
        <taxon>Actinomycetes</taxon>
        <taxon>Bifidobacteriales</taxon>
        <taxon>Bifidobacteriaceae</taxon>
        <taxon>Bifidobacterium</taxon>
    </lineage>
</organism>
<feature type="region of interest" description="Disordered" evidence="1">
    <location>
        <begin position="1"/>
        <end position="33"/>
    </location>
</feature>
<dbReference type="Proteomes" id="UP000037239">
    <property type="component" value="Unassembled WGS sequence"/>
</dbReference>
<evidence type="ECO:0000313" key="2">
    <source>
        <dbReference type="EMBL" id="KOA51102.1"/>
    </source>
</evidence>
<comment type="caution">
    <text evidence="2">The sequence shown here is derived from an EMBL/GenBank/DDBJ whole genome shotgun (WGS) entry which is preliminary data.</text>
</comment>
<accession>A0AB34TAN8</accession>
<sequence length="210" mass="22837">MENSEQVVQAAPQEHEEGRLAAENAKRRIQAREAAQRADAAEAEAASLRAQIAELRLAQARQAVTAALIEQYAPEGVDADSLSDWAEKALGLVVALRGEKEPDTEGLSDAERELAETKMELARQQAMSDYEHVSAGVLDALCAETTPEGVMRWSAEFERLVGEMPEQKPAPKSMLVDAIRDSNMSKVSPGKWVGADEGTGLEKVAKRLKR</sequence>